<proteinExistence type="predicted"/>
<dbReference type="EMBL" id="CAMXCT030001867">
    <property type="protein sequence ID" value="CAL4781031.1"/>
    <property type="molecule type" value="Genomic_DNA"/>
</dbReference>
<evidence type="ECO:0000256" key="2">
    <source>
        <dbReference type="SAM" id="Phobius"/>
    </source>
</evidence>
<keyword evidence="2" id="KW-0812">Transmembrane</keyword>
<protein>
    <submittedName>
        <fullName evidence="3">Uncharacterized protein</fullName>
    </submittedName>
</protein>
<gene>
    <name evidence="3" type="ORF">C1SCF055_LOCUS20441</name>
</gene>
<feature type="transmembrane region" description="Helical" evidence="2">
    <location>
        <begin position="621"/>
        <end position="642"/>
    </location>
</feature>
<organism evidence="3">
    <name type="scientific">Cladocopium goreaui</name>
    <dbReference type="NCBI Taxonomy" id="2562237"/>
    <lineage>
        <taxon>Eukaryota</taxon>
        <taxon>Sar</taxon>
        <taxon>Alveolata</taxon>
        <taxon>Dinophyceae</taxon>
        <taxon>Suessiales</taxon>
        <taxon>Symbiodiniaceae</taxon>
        <taxon>Cladocopium</taxon>
    </lineage>
</organism>
<dbReference type="AlphaFoldDB" id="A0A9P1CKB1"/>
<name>A0A9P1CKB1_9DINO</name>
<feature type="transmembrane region" description="Helical" evidence="2">
    <location>
        <begin position="662"/>
        <end position="682"/>
    </location>
</feature>
<evidence type="ECO:0000313" key="5">
    <source>
        <dbReference type="Proteomes" id="UP001152797"/>
    </source>
</evidence>
<reference evidence="4" key="2">
    <citation type="submission" date="2024-04" db="EMBL/GenBank/DDBJ databases">
        <authorList>
            <person name="Chen Y."/>
            <person name="Shah S."/>
            <person name="Dougan E. K."/>
            <person name="Thang M."/>
            <person name="Chan C."/>
        </authorList>
    </citation>
    <scope>NUCLEOTIDE SEQUENCE [LARGE SCALE GENOMIC DNA]</scope>
</reference>
<evidence type="ECO:0000313" key="3">
    <source>
        <dbReference type="EMBL" id="CAI3993719.1"/>
    </source>
</evidence>
<feature type="transmembrane region" description="Helical" evidence="2">
    <location>
        <begin position="306"/>
        <end position="326"/>
    </location>
</feature>
<dbReference type="Proteomes" id="UP001152797">
    <property type="component" value="Unassembled WGS sequence"/>
</dbReference>
<dbReference type="EMBL" id="CAMXCT010001867">
    <property type="protein sequence ID" value="CAI3993719.1"/>
    <property type="molecule type" value="Genomic_DNA"/>
</dbReference>
<feature type="transmembrane region" description="Helical" evidence="2">
    <location>
        <begin position="403"/>
        <end position="422"/>
    </location>
</feature>
<feature type="compositionally biased region" description="Pro residues" evidence="1">
    <location>
        <begin position="58"/>
        <end position="69"/>
    </location>
</feature>
<keyword evidence="2" id="KW-0472">Membrane</keyword>
<keyword evidence="2" id="KW-1133">Transmembrane helix</keyword>
<keyword evidence="5" id="KW-1185">Reference proteome</keyword>
<evidence type="ECO:0000256" key="1">
    <source>
        <dbReference type="SAM" id="MobiDB-lite"/>
    </source>
</evidence>
<accession>A0A9P1CKB1</accession>
<feature type="transmembrane region" description="Helical" evidence="2">
    <location>
        <begin position="450"/>
        <end position="475"/>
    </location>
</feature>
<evidence type="ECO:0000313" key="4">
    <source>
        <dbReference type="EMBL" id="CAL1147094.1"/>
    </source>
</evidence>
<dbReference type="OrthoDB" id="412908at2759"/>
<comment type="caution">
    <text evidence="3">The sequence shown here is derived from an EMBL/GenBank/DDBJ whole genome shotgun (WGS) entry which is preliminary data.</text>
</comment>
<feature type="region of interest" description="Disordered" evidence="1">
    <location>
        <begin position="51"/>
        <end position="78"/>
    </location>
</feature>
<feature type="transmembrane region" description="Helical" evidence="2">
    <location>
        <begin position="265"/>
        <end position="286"/>
    </location>
</feature>
<reference evidence="3" key="1">
    <citation type="submission" date="2022-10" db="EMBL/GenBank/DDBJ databases">
        <authorList>
            <person name="Chen Y."/>
            <person name="Dougan E. K."/>
            <person name="Chan C."/>
            <person name="Rhodes N."/>
            <person name="Thang M."/>
        </authorList>
    </citation>
    <scope>NUCLEOTIDE SEQUENCE</scope>
</reference>
<sequence length="706" mass="78969">MSDGYEGFLSFDWSDERWRTYLNGLYPPPNQEQIARFKKKWYKKNIDSSFDDSYEASRPPPSEPLPGPQPNEYGPLPKSIYHDGSRWGSIGPKATICFGAYSIALLMAVGSWAGVFPPHHATIIMVVQHGRWLPEQDERNERAERADRAERIEFSQTQAETEEVEEVQDKTDSGIPSMMVSRKSRNLFTLKHFKIDRSLLRGIPLRESLRSCGSLWVTSPLELQDADRAGLWEKSRNVESLDTFLSHTWQTSGWRKFLALLMQSGATWFLIGWVIGATIGAVLDIMDVLPPTASYECMDGNCQRGIWIRCFGFFGSAIGLFASPYAPSFFAGTHMCFLDVVSINQVDPELMDRGIYGLGGFLAASSELRILWSPPYLSRLWCVFELAAFKKANPSGKVVLKPLFLETLIFSIILAIYGMVAVEEIRFMIRLNRNSNGESNGDTDSADSSIFGAGGIEALVGGLLLLPTIPMLHIIRKLFREKKELISNLRSFDLEKVGCRTNRDKNFIHSGIRAWYGSTDAFVEHVKGPLADELTEPFQRTDLPTTSWLMVATPFVAATLDFFVNQCQSTGVPKEGLFWLFLNRVVSANLSMLLQLRLALYLCDRFAAAEATTVRDFAKSMFLWLVEGAVVAFILEIVAKFGVKLSKAYMHNVLVDDVGTRLNQLLIGTMPIMAATVLMPGLHLKAALDGLRLTAGCQQRNGLKSV</sequence>
<dbReference type="EMBL" id="CAMXCT020001867">
    <property type="protein sequence ID" value="CAL1147094.1"/>
    <property type="molecule type" value="Genomic_DNA"/>
</dbReference>